<dbReference type="InterPro" id="IPR042507">
    <property type="entry name" value="TBC1D19"/>
</dbReference>
<dbReference type="PaxDb" id="2903-EOD18629"/>
<dbReference type="RefSeq" id="XP_005771058.1">
    <property type="nucleotide sequence ID" value="XM_005771001.1"/>
</dbReference>
<dbReference type="SUPFAM" id="SSF47923">
    <property type="entry name" value="Ypt/Rab-GAP domain of gyp1p"/>
    <property type="match status" value="1"/>
</dbReference>
<keyword evidence="3" id="KW-1185">Reference proteome</keyword>
<dbReference type="eggNOG" id="ENOG502QSFR">
    <property type="taxonomic scope" value="Eukaryota"/>
</dbReference>
<proteinExistence type="predicted"/>
<evidence type="ECO:0000259" key="1">
    <source>
        <dbReference type="PROSITE" id="PS50086"/>
    </source>
</evidence>
<dbReference type="Proteomes" id="UP000013827">
    <property type="component" value="Unassembled WGS sequence"/>
</dbReference>
<dbReference type="InterPro" id="IPR000195">
    <property type="entry name" value="Rab-GAP-TBC_dom"/>
</dbReference>
<dbReference type="Pfam" id="PF00566">
    <property type="entry name" value="RabGAP-TBC"/>
    <property type="match status" value="1"/>
</dbReference>
<protein>
    <recommendedName>
        <fullName evidence="1">Rab-GAP TBC domain-containing protein</fullName>
    </recommendedName>
</protein>
<accession>A0A0D3J544</accession>
<evidence type="ECO:0000313" key="2">
    <source>
        <dbReference type="EnsemblProtists" id="EOD18629"/>
    </source>
</evidence>
<dbReference type="KEGG" id="ehx:EMIHUDRAFT_631939"/>
<name>A0A0D3J544_EMIH1</name>
<reference evidence="2" key="2">
    <citation type="submission" date="2024-10" db="UniProtKB">
        <authorList>
            <consortium name="EnsemblProtists"/>
        </authorList>
    </citation>
    <scope>IDENTIFICATION</scope>
</reference>
<dbReference type="STRING" id="2903.R1ECL8"/>
<organism evidence="2 3">
    <name type="scientific">Emiliania huxleyi (strain CCMP1516)</name>
    <dbReference type="NCBI Taxonomy" id="280463"/>
    <lineage>
        <taxon>Eukaryota</taxon>
        <taxon>Haptista</taxon>
        <taxon>Haptophyta</taxon>
        <taxon>Prymnesiophyceae</taxon>
        <taxon>Isochrysidales</taxon>
        <taxon>Noelaerhabdaceae</taxon>
        <taxon>Emiliania</taxon>
    </lineage>
</organism>
<dbReference type="PROSITE" id="PS50086">
    <property type="entry name" value="TBC_RABGAP"/>
    <property type="match status" value="1"/>
</dbReference>
<reference evidence="3" key="1">
    <citation type="journal article" date="2013" name="Nature">
        <title>Pan genome of the phytoplankton Emiliania underpins its global distribution.</title>
        <authorList>
            <person name="Read B.A."/>
            <person name="Kegel J."/>
            <person name="Klute M.J."/>
            <person name="Kuo A."/>
            <person name="Lefebvre S.C."/>
            <person name="Maumus F."/>
            <person name="Mayer C."/>
            <person name="Miller J."/>
            <person name="Monier A."/>
            <person name="Salamov A."/>
            <person name="Young J."/>
            <person name="Aguilar M."/>
            <person name="Claverie J.M."/>
            <person name="Frickenhaus S."/>
            <person name="Gonzalez K."/>
            <person name="Herman E.K."/>
            <person name="Lin Y.C."/>
            <person name="Napier J."/>
            <person name="Ogata H."/>
            <person name="Sarno A.F."/>
            <person name="Shmutz J."/>
            <person name="Schroeder D."/>
            <person name="de Vargas C."/>
            <person name="Verret F."/>
            <person name="von Dassow P."/>
            <person name="Valentin K."/>
            <person name="Van de Peer Y."/>
            <person name="Wheeler G."/>
            <person name="Dacks J.B."/>
            <person name="Delwiche C.F."/>
            <person name="Dyhrman S.T."/>
            <person name="Glockner G."/>
            <person name="John U."/>
            <person name="Richards T."/>
            <person name="Worden A.Z."/>
            <person name="Zhang X."/>
            <person name="Grigoriev I.V."/>
            <person name="Allen A.E."/>
            <person name="Bidle K."/>
            <person name="Borodovsky M."/>
            <person name="Bowler C."/>
            <person name="Brownlee C."/>
            <person name="Cock J.M."/>
            <person name="Elias M."/>
            <person name="Gladyshev V.N."/>
            <person name="Groth M."/>
            <person name="Guda C."/>
            <person name="Hadaegh A."/>
            <person name="Iglesias-Rodriguez M.D."/>
            <person name="Jenkins J."/>
            <person name="Jones B.M."/>
            <person name="Lawson T."/>
            <person name="Leese F."/>
            <person name="Lindquist E."/>
            <person name="Lobanov A."/>
            <person name="Lomsadze A."/>
            <person name="Malik S.B."/>
            <person name="Marsh M.E."/>
            <person name="Mackinder L."/>
            <person name="Mock T."/>
            <person name="Mueller-Roeber B."/>
            <person name="Pagarete A."/>
            <person name="Parker M."/>
            <person name="Probert I."/>
            <person name="Quesneville H."/>
            <person name="Raines C."/>
            <person name="Rensing S.A."/>
            <person name="Riano-Pachon D.M."/>
            <person name="Richier S."/>
            <person name="Rokitta S."/>
            <person name="Shiraiwa Y."/>
            <person name="Soanes D.M."/>
            <person name="van der Giezen M."/>
            <person name="Wahlund T.M."/>
            <person name="Williams B."/>
            <person name="Wilson W."/>
            <person name="Wolfe G."/>
            <person name="Wurch L.L."/>
        </authorList>
    </citation>
    <scope>NUCLEOTIDE SEQUENCE</scope>
</reference>
<dbReference type="PANTHER" id="PTHR16110:SF1">
    <property type="entry name" value="TBC1 DOMAIN FAMILY MEMBER 19"/>
    <property type="match status" value="1"/>
</dbReference>
<feature type="domain" description="Rab-GAP TBC" evidence="1">
    <location>
        <begin position="239"/>
        <end position="458"/>
    </location>
</feature>
<dbReference type="EnsemblProtists" id="EOD18629">
    <property type="protein sequence ID" value="EOD18629"/>
    <property type="gene ID" value="EMIHUDRAFT_631939"/>
</dbReference>
<dbReference type="InterPro" id="IPR035969">
    <property type="entry name" value="Rab-GAP_TBC_sf"/>
</dbReference>
<sequence>MDVPDTALVKKLVKDALLKPRYRNEDPAAATEAVLQDHGLASRLSNMLYASRRASEEPQTVAMARALRGAGRAAATGARSAAPTTVSTRAGDVAELDIMRALQARWQSHVEAAVRRLCAESGGPLMRTTAAGVVPAPKSSRQRGLYEPSEMLQLVADAEHDNAMSSHTGLRGWGLVPFELATPSLGELADGFGELRPSVRQSGVDDELRGWSGEERQRMAASVLADGHVPLLLQFLRCGTPAGTRSALWRAALGVEIDQAALSYYGRLVAEIERVALVTDGLLERDAMAPWDEEAPRREYFLFRERVATLLAAFVRDPWVRRHSAVPSVHVTGASPQTGRSYVFPPNGALPPRGLSAYAFPLAYCYSRPEEAYFMFRALWSRYWCRLHVLSARRETLLPLCRLFEMLVQEHHPALCLHLCRLGLHPTAVAWRWIQFAFAGTLPVEQVLMVWDRVIGFDSLELLPLLAVAIFLFRSHTLLAATSAEEAERMLANCSELRVVPLLQAFLYSPPSLIASTPAPK</sequence>
<dbReference type="PANTHER" id="PTHR16110">
    <property type="entry name" value="TBC1 DOMAIN FAMILY MEMBER 19"/>
    <property type="match status" value="1"/>
</dbReference>
<dbReference type="Gene3D" id="1.10.472.80">
    <property type="entry name" value="Ypt/Rab-GAP domain of gyp1p, domain 3"/>
    <property type="match status" value="1"/>
</dbReference>
<dbReference type="AlphaFoldDB" id="A0A0D3J544"/>
<evidence type="ECO:0000313" key="3">
    <source>
        <dbReference type="Proteomes" id="UP000013827"/>
    </source>
</evidence>
<dbReference type="GeneID" id="17264155"/>
<dbReference type="HOGENOM" id="CLU_037252_1_0_1"/>